<dbReference type="Pfam" id="PF00106">
    <property type="entry name" value="adh_short"/>
    <property type="match status" value="1"/>
</dbReference>
<dbReference type="GO" id="GO:0016020">
    <property type="term" value="C:membrane"/>
    <property type="evidence" value="ECO:0007669"/>
    <property type="project" value="TreeGrafter"/>
</dbReference>
<dbReference type="SUPFAM" id="SSF51735">
    <property type="entry name" value="NAD(P)-binding Rossmann-fold domains"/>
    <property type="match status" value="1"/>
</dbReference>
<dbReference type="Gene3D" id="3.40.50.720">
    <property type="entry name" value="NAD(P)-binding Rossmann-like Domain"/>
    <property type="match status" value="1"/>
</dbReference>
<name>A0A2V4ARX4_9PSEU</name>
<dbReference type="RefSeq" id="WP_112282885.1">
    <property type="nucleotide sequence ID" value="NZ_MASW01000005.1"/>
</dbReference>
<dbReference type="InterPro" id="IPR020904">
    <property type="entry name" value="Sc_DH/Rdtase_CS"/>
</dbReference>
<dbReference type="Proteomes" id="UP000249915">
    <property type="component" value="Unassembled WGS sequence"/>
</dbReference>
<organism evidence="4 5">
    <name type="scientific">Prauserella muralis</name>
    <dbReference type="NCBI Taxonomy" id="588067"/>
    <lineage>
        <taxon>Bacteria</taxon>
        <taxon>Bacillati</taxon>
        <taxon>Actinomycetota</taxon>
        <taxon>Actinomycetes</taxon>
        <taxon>Pseudonocardiales</taxon>
        <taxon>Pseudonocardiaceae</taxon>
        <taxon>Prauserella</taxon>
    </lineage>
</organism>
<evidence type="ECO:0000256" key="2">
    <source>
        <dbReference type="ARBA" id="ARBA00023002"/>
    </source>
</evidence>
<dbReference type="OrthoDB" id="5178125at2"/>
<dbReference type="PANTHER" id="PTHR44196:SF1">
    <property type="entry name" value="DEHYDROGENASE_REDUCTASE SDR FAMILY MEMBER 7B"/>
    <property type="match status" value="1"/>
</dbReference>
<reference evidence="4 5" key="1">
    <citation type="submission" date="2016-07" db="EMBL/GenBank/DDBJ databases">
        <title>Draft genome sequence of Prauserella muralis DSM 45305, isolated from a mould-covered wall in an indoor environment.</title>
        <authorList>
            <person name="Ruckert C."/>
            <person name="Albersmeier A."/>
            <person name="Jiang C.-L."/>
            <person name="Jiang Y."/>
            <person name="Kalinowski J."/>
            <person name="Schneider O."/>
            <person name="Winkler A."/>
            <person name="Zotchev S.B."/>
        </authorList>
    </citation>
    <scope>NUCLEOTIDE SEQUENCE [LARGE SCALE GENOMIC DNA]</scope>
    <source>
        <strain evidence="4 5">DSM 45305</strain>
    </source>
</reference>
<proteinExistence type="inferred from homology"/>
<dbReference type="AlphaFoldDB" id="A0A2V4ARX4"/>
<dbReference type="InterPro" id="IPR002347">
    <property type="entry name" value="SDR_fam"/>
</dbReference>
<sequence length="246" mass="25053">MIGTGTTAVVTGGSSGIGAATAALLARRGCDVVVVGRDAAALSAVAARTGARVCAADLAEPDAAGRVLAEAGAVNLLVCNAGIGWAGPVAGMAPSDVERLVQVNLLGAIRLVRGVLPGMLARGRGHLVLVSSIAGNMHVAGEAVYSATKAGLAAFAASVRGEVAGCGVGVSVVVPGVVDTPFFDRRGVPYERRTPRPVPPERVARALVRAVERNRAEVFVPRWLRFPARLRGAAPVLTDALQRRFG</sequence>
<dbReference type="EMBL" id="MASW01000005">
    <property type="protein sequence ID" value="PXY22281.1"/>
    <property type="molecule type" value="Genomic_DNA"/>
</dbReference>
<dbReference type="InterPro" id="IPR036291">
    <property type="entry name" value="NAD(P)-bd_dom_sf"/>
</dbReference>
<comment type="similarity">
    <text evidence="1 3">Belongs to the short-chain dehydrogenases/reductases (SDR) family.</text>
</comment>
<protein>
    <submittedName>
        <fullName evidence="4">Short-chain dehydrogenase</fullName>
    </submittedName>
</protein>
<dbReference type="PANTHER" id="PTHR44196">
    <property type="entry name" value="DEHYDROGENASE/REDUCTASE SDR FAMILY MEMBER 7B"/>
    <property type="match status" value="1"/>
</dbReference>
<comment type="caution">
    <text evidence="4">The sequence shown here is derived from an EMBL/GenBank/DDBJ whole genome shotgun (WGS) entry which is preliminary data.</text>
</comment>
<gene>
    <name evidence="4" type="ORF">BAY60_20600</name>
</gene>
<evidence type="ECO:0000256" key="3">
    <source>
        <dbReference type="RuleBase" id="RU000363"/>
    </source>
</evidence>
<evidence type="ECO:0000313" key="4">
    <source>
        <dbReference type="EMBL" id="PXY22281.1"/>
    </source>
</evidence>
<keyword evidence="5" id="KW-1185">Reference proteome</keyword>
<accession>A0A2V4ARX4</accession>
<dbReference type="PROSITE" id="PS00061">
    <property type="entry name" value="ADH_SHORT"/>
    <property type="match status" value="1"/>
</dbReference>
<dbReference type="GO" id="GO:0016491">
    <property type="term" value="F:oxidoreductase activity"/>
    <property type="evidence" value="ECO:0007669"/>
    <property type="project" value="UniProtKB-KW"/>
</dbReference>
<keyword evidence="2" id="KW-0560">Oxidoreductase</keyword>
<dbReference type="PRINTS" id="PR00080">
    <property type="entry name" value="SDRFAMILY"/>
</dbReference>
<evidence type="ECO:0000313" key="5">
    <source>
        <dbReference type="Proteomes" id="UP000249915"/>
    </source>
</evidence>
<dbReference type="PRINTS" id="PR00081">
    <property type="entry name" value="GDHRDH"/>
</dbReference>
<evidence type="ECO:0000256" key="1">
    <source>
        <dbReference type="ARBA" id="ARBA00006484"/>
    </source>
</evidence>